<dbReference type="EMBL" id="BAAADA010000042">
    <property type="protein sequence ID" value="GAA0477913.1"/>
    <property type="molecule type" value="Genomic_DNA"/>
</dbReference>
<comment type="function">
    <text evidence="2">One of several proteins that assist in the late maturation steps of the functional core of the 30S ribosomal subunit. Associates with free 30S ribosomal subunits (but not with 30S subunits that are part of 70S ribosomes or polysomes). Required for efficient processing of 16S rRNA. May interact with the 5'-terminal helix region of 16S rRNA.</text>
</comment>
<gene>
    <name evidence="2 3" type="primary">rbfA</name>
    <name evidence="3" type="ORF">GCM10008936_05230</name>
</gene>
<organism evidence="3 4">
    <name type="scientific">Alkalibacterium indicireducens</name>
    <dbReference type="NCBI Taxonomy" id="398758"/>
    <lineage>
        <taxon>Bacteria</taxon>
        <taxon>Bacillati</taxon>
        <taxon>Bacillota</taxon>
        <taxon>Bacilli</taxon>
        <taxon>Lactobacillales</taxon>
        <taxon>Carnobacteriaceae</taxon>
        <taxon>Alkalibacterium</taxon>
    </lineage>
</organism>
<dbReference type="Gene3D" id="3.30.300.20">
    <property type="match status" value="1"/>
</dbReference>
<comment type="subunit">
    <text evidence="2">Monomer. Binds 30S ribosomal subunits, but not 50S ribosomal subunits or 70S ribosomes.</text>
</comment>
<comment type="caution">
    <text evidence="3">The sequence shown here is derived from an EMBL/GenBank/DDBJ whole genome shotgun (WGS) entry which is preliminary data.</text>
</comment>
<dbReference type="InterPro" id="IPR015946">
    <property type="entry name" value="KH_dom-like_a/b"/>
</dbReference>
<keyword evidence="4" id="KW-1185">Reference proteome</keyword>
<dbReference type="InterPro" id="IPR023799">
    <property type="entry name" value="RbfA_dom_sf"/>
</dbReference>
<keyword evidence="2" id="KW-0963">Cytoplasm</keyword>
<dbReference type="PANTHER" id="PTHR33515">
    <property type="entry name" value="RIBOSOME-BINDING FACTOR A, CHLOROPLASTIC-RELATED"/>
    <property type="match status" value="1"/>
</dbReference>
<evidence type="ECO:0000256" key="1">
    <source>
        <dbReference type="ARBA" id="ARBA00022517"/>
    </source>
</evidence>
<evidence type="ECO:0000313" key="3">
    <source>
        <dbReference type="EMBL" id="GAA0477913.1"/>
    </source>
</evidence>
<comment type="subcellular location">
    <subcellularLocation>
        <location evidence="2">Cytoplasm</location>
    </subcellularLocation>
</comment>
<evidence type="ECO:0000256" key="2">
    <source>
        <dbReference type="HAMAP-Rule" id="MF_00003"/>
    </source>
</evidence>
<comment type="similarity">
    <text evidence="2">Belongs to the RbfA family.</text>
</comment>
<dbReference type="Pfam" id="PF02033">
    <property type="entry name" value="RBFA"/>
    <property type="match status" value="1"/>
</dbReference>
<dbReference type="PROSITE" id="PS01319">
    <property type="entry name" value="RBFA"/>
    <property type="match status" value="1"/>
</dbReference>
<dbReference type="InterPro" id="IPR020053">
    <property type="entry name" value="Ribosome-bd_factorA_CS"/>
</dbReference>
<accession>A0ABN1AJA7</accession>
<proteinExistence type="inferred from homology"/>
<dbReference type="PANTHER" id="PTHR33515:SF1">
    <property type="entry name" value="RIBOSOME-BINDING FACTOR A, CHLOROPLASTIC-RELATED"/>
    <property type="match status" value="1"/>
</dbReference>
<keyword evidence="1 2" id="KW-0690">Ribosome biogenesis</keyword>
<dbReference type="NCBIfam" id="TIGR00082">
    <property type="entry name" value="rbfA"/>
    <property type="match status" value="1"/>
</dbReference>
<dbReference type="Proteomes" id="UP001410648">
    <property type="component" value="Unassembled WGS sequence"/>
</dbReference>
<dbReference type="InterPro" id="IPR000238">
    <property type="entry name" value="RbfA"/>
</dbReference>
<evidence type="ECO:0000313" key="4">
    <source>
        <dbReference type="Proteomes" id="UP001410648"/>
    </source>
</evidence>
<reference evidence="3 4" key="1">
    <citation type="journal article" date="2019" name="Int. J. Syst. Evol. Microbiol.">
        <title>The Global Catalogue of Microorganisms (GCM) 10K type strain sequencing project: providing services to taxonomists for standard genome sequencing and annotation.</title>
        <authorList>
            <consortium name="The Broad Institute Genomics Platform"/>
            <consortium name="The Broad Institute Genome Sequencing Center for Infectious Disease"/>
            <person name="Wu L."/>
            <person name="Ma J."/>
        </authorList>
    </citation>
    <scope>NUCLEOTIDE SEQUENCE [LARGE SCALE GENOMIC DNA]</scope>
    <source>
        <strain evidence="3 4">JCM 14232</strain>
    </source>
</reference>
<dbReference type="SUPFAM" id="SSF89919">
    <property type="entry name" value="Ribosome-binding factor A, RbfA"/>
    <property type="match status" value="1"/>
</dbReference>
<sequence>MNTLPNYRVGRVSQEIQKEVTDILRKRVRDPRVDGVTVTGVDVTGDLQQATIFYSTLSEDESEIKSTQQGLDKATGLVRKELGSRLTLYKTPELKFLRDESIAYGNKIDSLLNQIKKEHEE</sequence>
<dbReference type="HAMAP" id="MF_00003">
    <property type="entry name" value="RbfA"/>
    <property type="match status" value="1"/>
</dbReference>
<name>A0ABN1AJA7_9LACT</name>
<protein>
    <recommendedName>
        <fullName evidence="2">Ribosome-binding factor A</fullName>
    </recommendedName>
</protein>